<sequence length="210" mass="23549">MEGTDGFEIGRTPNLVLDSTREVGVFIAVSPSQIPEAGNATDDHEVTAKDVREACVSSRTQQAYRGSLRALSKWIIEIKKNEASANFDKTGEIELTRFTPADFEAFLLEKRKNYRSALKDLYRRKEVPIPVAYDKVWLHFSQASSVCKLLSFRPALQRIRKGSVAIFTLPAVVQDDTRETGYWVCSFLLNYSVELNVSLGVGANVVYTTF</sequence>
<dbReference type="AlphaFoldDB" id="A0A2P4XWL7"/>
<protein>
    <submittedName>
        <fullName evidence="1">Uncharacterized protein</fullName>
    </submittedName>
</protein>
<evidence type="ECO:0000313" key="1">
    <source>
        <dbReference type="EMBL" id="POM69964.1"/>
    </source>
</evidence>
<dbReference type="EMBL" id="NCKW01007669">
    <property type="protein sequence ID" value="POM69964.1"/>
    <property type="molecule type" value="Genomic_DNA"/>
</dbReference>
<gene>
    <name evidence="1" type="ORF">PHPALM_13695</name>
</gene>
<organism evidence="1 2">
    <name type="scientific">Phytophthora palmivora</name>
    <dbReference type="NCBI Taxonomy" id="4796"/>
    <lineage>
        <taxon>Eukaryota</taxon>
        <taxon>Sar</taxon>
        <taxon>Stramenopiles</taxon>
        <taxon>Oomycota</taxon>
        <taxon>Peronosporomycetes</taxon>
        <taxon>Peronosporales</taxon>
        <taxon>Peronosporaceae</taxon>
        <taxon>Phytophthora</taxon>
    </lineage>
</organism>
<proteinExistence type="predicted"/>
<comment type="caution">
    <text evidence="1">The sequence shown here is derived from an EMBL/GenBank/DDBJ whole genome shotgun (WGS) entry which is preliminary data.</text>
</comment>
<dbReference type="Proteomes" id="UP000237271">
    <property type="component" value="Unassembled WGS sequence"/>
</dbReference>
<keyword evidence="2" id="KW-1185">Reference proteome</keyword>
<evidence type="ECO:0000313" key="2">
    <source>
        <dbReference type="Proteomes" id="UP000237271"/>
    </source>
</evidence>
<accession>A0A2P4XWL7</accession>
<reference evidence="1 2" key="1">
    <citation type="journal article" date="2017" name="Genome Biol. Evol.">
        <title>Phytophthora megakarya and P. palmivora, closely related causal agents of cacao black pod rot, underwent increases in genome sizes and gene numbers by different mechanisms.</title>
        <authorList>
            <person name="Ali S.S."/>
            <person name="Shao J."/>
            <person name="Lary D.J."/>
            <person name="Kronmiller B."/>
            <person name="Shen D."/>
            <person name="Strem M.D."/>
            <person name="Amoako-Attah I."/>
            <person name="Akrofi A.Y."/>
            <person name="Begoude B.A."/>
            <person name="Ten Hoopen G.M."/>
            <person name="Coulibaly K."/>
            <person name="Kebe B.I."/>
            <person name="Melnick R.L."/>
            <person name="Guiltinan M.J."/>
            <person name="Tyler B.M."/>
            <person name="Meinhardt L.W."/>
            <person name="Bailey B.A."/>
        </authorList>
    </citation>
    <scope>NUCLEOTIDE SEQUENCE [LARGE SCALE GENOMIC DNA]</scope>
    <source>
        <strain evidence="2">sbr112.9</strain>
    </source>
</reference>
<dbReference type="OrthoDB" id="128601at2759"/>
<name>A0A2P4XWL7_9STRA</name>